<dbReference type="PATRIC" id="fig|907348.3.peg.2313"/>
<dbReference type="AlphaFoldDB" id="H7EN03"/>
<sequence>MYYIFDEKTGKWTPSRTEKLRDVECDSEKLVLQLVTIEPNAEKLTVDFRATYAKVEKIVDEMKMRQIYYESVFDMRNHAVIENPLERSQFSLLESSECQIPLEVLEILKNVLELLSSGVYGMRLGFAPKTLSDIENYVRNPLRRIAGDENKIENTKINYLDTSSLGWRDSGMDYEFILPKNTDEVYFYSDWLSMFRKEDGKDYIAEVLANDIVLMFVKKGNEIVAGIELHGPKIVQVAGKYKNWFYGSKDKYNDFCVNVKRWAVKHSLKIADEEFSRR</sequence>
<dbReference type="EMBL" id="AGRW01000052">
    <property type="protein sequence ID" value="EIC01067.1"/>
    <property type="molecule type" value="Genomic_DNA"/>
</dbReference>
<comment type="caution">
    <text evidence="1">The sequence shown here is derived from an EMBL/GenBank/DDBJ whole genome shotgun (WGS) entry which is preliminary data.</text>
</comment>
<evidence type="ECO:0000313" key="1">
    <source>
        <dbReference type="EMBL" id="EIC01067.1"/>
    </source>
</evidence>
<dbReference type="Proteomes" id="UP000003571">
    <property type="component" value="Unassembled WGS sequence"/>
</dbReference>
<organism evidence="1 2">
    <name type="scientific">Treponema saccharophilum DSM 2985</name>
    <dbReference type="NCBI Taxonomy" id="907348"/>
    <lineage>
        <taxon>Bacteria</taxon>
        <taxon>Pseudomonadati</taxon>
        <taxon>Spirochaetota</taxon>
        <taxon>Spirochaetia</taxon>
        <taxon>Spirochaetales</taxon>
        <taxon>Treponemataceae</taxon>
        <taxon>Treponema</taxon>
    </lineage>
</organism>
<name>H7EN03_9SPIR</name>
<reference evidence="1 2" key="1">
    <citation type="submission" date="2011-09" db="EMBL/GenBank/DDBJ databases">
        <title>The draft genome of Treponema saccharophilum DSM 2985.</title>
        <authorList>
            <consortium name="US DOE Joint Genome Institute (JGI-PGF)"/>
            <person name="Lucas S."/>
            <person name="Copeland A."/>
            <person name="Lapidus A."/>
            <person name="Glavina del Rio T."/>
            <person name="Dalin E."/>
            <person name="Tice H."/>
            <person name="Bruce D."/>
            <person name="Goodwin L."/>
            <person name="Pitluck S."/>
            <person name="Peters L."/>
            <person name="Kyrpides N."/>
            <person name="Mavromatis K."/>
            <person name="Ivanova N."/>
            <person name="Markowitz V."/>
            <person name="Cheng J.-F."/>
            <person name="Hugenholtz P."/>
            <person name="Woyke T."/>
            <person name="Wu D."/>
            <person name="Gronow S."/>
            <person name="Wellnitz S."/>
            <person name="Brambilla E."/>
            <person name="Klenk H.-P."/>
            <person name="Eisen J.A."/>
        </authorList>
    </citation>
    <scope>NUCLEOTIDE SEQUENCE [LARGE SCALE GENOMIC DNA]</scope>
    <source>
        <strain evidence="1 2">DSM 2985</strain>
    </source>
</reference>
<evidence type="ECO:0000313" key="2">
    <source>
        <dbReference type="Proteomes" id="UP000003571"/>
    </source>
</evidence>
<keyword evidence="2" id="KW-1185">Reference proteome</keyword>
<protein>
    <submittedName>
        <fullName evidence="1">Uncharacterized protein</fullName>
    </submittedName>
</protein>
<proteinExistence type="predicted"/>
<gene>
    <name evidence="1" type="ORF">TresaDRAFT_0892</name>
</gene>
<dbReference type="RefSeq" id="WP_002705810.1">
    <property type="nucleotide sequence ID" value="NZ_AGRW01000052.1"/>
</dbReference>
<accession>H7EN03</accession>